<name>C6XVK6_PEDHD</name>
<dbReference type="InterPro" id="IPR049712">
    <property type="entry name" value="Poly_export"/>
</dbReference>
<dbReference type="GO" id="GO:0015159">
    <property type="term" value="F:polysaccharide transmembrane transporter activity"/>
    <property type="evidence" value="ECO:0007669"/>
    <property type="project" value="InterPro"/>
</dbReference>
<keyword evidence="2" id="KW-0812">Transmembrane</keyword>
<proteinExistence type="predicted"/>
<keyword evidence="1" id="KW-0732">Signal</keyword>
<organism evidence="5 6">
    <name type="scientific">Pedobacter heparinus (strain ATCC 13125 / DSM 2366 / CIP 104194 / JCM 7457 / NBRC 12017 / NCIMB 9290 / NRRL B-14731 / HIM 762-3)</name>
    <dbReference type="NCBI Taxonomy" id="485917"/>
    <lineage>
        <taxon>Bacteria</taxon>
        <taxon>Pseudomonadati</taxon>
        <taxon>Bacteroidota</taxon>
        <taxon>Sphingobacteriia</taxon>
        <taxon>Sphingobacteriales</taxon>
        <taxon>Sphingobacteriaceae</taxon>
        <taxon>Pedobacter</taxon>
    </lineage>
</organism>
<dbReference type="KEGG" id="phe:Phep_3890"/>
<protein>
    <submittedName>
        <fullName evidence="5">Polysaccharide export system outer membrane protein</fullName>
    </submittedName>
</protein>
<dbReference type="Proteomes" id="UP000000852">
    <property type="component" value="Chromosome"/>
</dbReference>
<dbReference type="EMBL" id="CP001681">
    <property type="protein sequence ID" value="ACU06081.1"/>
    <property type="molecule type" value="Genomic_DNA"/>
</dbReference>
<dbReference type="Pfam" id="PF10531">
    <property type="entry name" value="SLBB"/>
    <property type="match status" value="1"/>
</dbReference>
<keyword evidence="2" id="KW-1133">Transmembrane helix</keyword>
<reference evidence="5 6" key="1">
    <citation type="journal article" date="2009" name="Stand. Genomic Sci.">
        <title>Complete genome sequence of Pedobacter heparinus type strain (HIM 762-3).</title>
        <authorList>
            <person name="Han C."/>
            <person name="Spring S."/>
            <person name="Lapidus A."/>
            <person name="Del Rio T.G."/>
            <person name="Tice H."/>
            <person name="Copeland A."/>
            <person name="Cheng J.F."/>
            <person name="Lucas S."/>
            <person name="Chen F."/>
            <person name="Nolan M."/>
            <person name="Bruce D."/>
            <person name="Goodwin L."/>
            <person name="Pitluck S."/>
            <person name="Ivanova N."/>
            <person name="Mavromatis K."/>
            <person name="Mikhailova N."/>
            <person name="Pati A."/>
            <person name="Chen A."/>
            <person name="Palaniappan K."/>
            <person name="Land M."/>
            <person name="Hauser L."/>
            <person name="Chang Y.J."/>
            <person name="Jeffries C.C."/>
            <person name="Saunders E."/>
            <person name="Chertkov O."/>
            <person name="Brettin T."/>
            <person name="Goker M."/>
            <person name="Rohde M."/>
            <person name="Bristow J."/>
            <person name="Eisen J.A."/>
            <person name="Markowitz V."/>
            <person name="Hugenholtz P."/>
            <person name="Kyrpides N.C."/>
            <person name="Klenk H.P."/>
            <person name="Detter J.C."/>
        </authorList>
    </citation>
    <scope>NUCLEOTIDE SEQUENCE [LARGE SCALE GENOMIC DNA]</scope>
    <source>
        <strain evidence="6">ATCC 13125 / DSM 2366 / CIP 104194 / JCM 7457 / NBRC 12017 / NCIMB 9290 / NRRL B-14731 / HIM 762-3</strain>
    </source>
</reference>
<evidence type="ECO:0000313" key="5">
    <source>
        <dbReference type="EMBL" id="ACU06081.1"/>
    </source>
</evidence>
<feature type="transmembrane region" description="Helical" evidence="2">
    <location>
        <begin position="245"/>
        <end position="263"/>
    </location>
</feature>
<dbReference type="InterPro" id="IPR003715">
    <property type="entry name" value="Poly_export_N"/>
</dbReference>
<dbReference type="HOGENOM" id="CLU_038343_1_2_10"/>
<keyword evidence="6" id="KW-1185">Reference proteome</keyword>
<gene>
    <name evidence="5" type="ordered locus">Phep_3890</name>
</gene>
<evidence type="ECO:0000256" key="1">
    <source>
        <dbReference type="ARBA" id="ARBA00022729"/>
    </source>
</evidence>
<evidence type="ECO:0000313" key="6">
    <source>
        <dbReference type="Proteomes" id="UP000000852"/>
    </source>
</evidence>
<dbReference type="Pfam" id="PF02563">
    <property type="entry name" value="Poly_export"/>
    <property type="match status" value="1"/>
</dbReference>
<feature type="domain" description="Polysaccharide export protein N-terminal" evidence="3">
    <location>
        <begin position="57"/>
        <end position="143"/>
    </location>
</feature>
<accession>C6XVK6</accession>
<dbReference type="STRING" id="485917.Phep_3890"/>
<dbReference type="AlphaFoldDB" id="C6XVK6"/>
<dbReference type="InterPro" id="IPR019554">
    <property type="entry name" value="Soluble_ligand-bd"/>
</dbReference>
<dbReference type="eggNOG" id="COG1596">
    <property type="taxonomic scope" value="Bacteria"/>
</dbReference>
<feature type="domain" description="Soluble ligand binding" evidence="4">
    <location>
        <begin position="148"/>
        <end position="195"/>
    </location>
</feature>
<keyword evidence="2" id="KW-0472">Membrane</keyword>
<evidence type="ECO:0000256" key="2">
    <source>
        <dbReference type="SAM" id="Phobius"/>
    </source>
</evidence>
<evidence type="ECO:0000259" key="4">
    <source>
        <dbReference type="Pfam" id="PF10531"/>
    </source>
</evidence>
<dbReference type="PANTHER" id="PTHR33619">
    <property type="entry name" value="POLYSACCHARIDE EXPORT PROTEIN GFCE-RELATED"/>
    <property type="match status" value="1"/>
</dbReference>
<evidence type="ECO:0000259" key="3">
    <source>
        <dbReference type="Pfam" id="PF02563"/>
    </source>
</evidence>
<dbReference type="Gene3D" id="3.30.1950.10">
    <property type="entry name" value="wza like domain"/>
    <property type="match status" value="1"/>
</dbReference>
<sequence length="264" mass="29348">MLSLFFIMCFVKKLIILFAVVMLFVASFSCSYKQQQILFESKNASDSLKNKAFILNVYRIKPQDLLQIRNLQNKKYIVDEAVTGKSSSTSADNGQTYLVGADSTVALPIIGHVKVAGLTREQAAGHIENLYRKELKDPIIELKIINLKVTLLGEVKNQGVYNLIKDQTSLIELIGEAGGLTEKAGSKQIKIIRGGMPAPEVIEVDLSDIRVFSDPRIVLQNNDIIYVAQNKRAIRSEKLQNVSAVLQPVITLLNTALIIYTLTR</sequence>
<dbReference type="Gene3D" id="3.10.560.10">
    <property type="entry name" value="Outer membrane lipoprotein wza domain like"/>
    <property type="match status" value="2"/>
</dbReference>
<dbReference type="PANTHER" id="PTHR33619:SF3">
    <property type="entry name" value="POLYSACCHARIDE EXPORT PROTEIN GFCE-RELATED"/>
    <property type="match status" value="1"/>
</dbReference>